<gene>
    <name evidence="2" type="ORF">D9T17_20090</name>
</gene>
<dbReference type="AlphaFoldDB" id="A0A3N2RCN2"/>
<evidence type="ECO:0000313" key="2">
    <source>
        <dbReference type="EMBL" id="ROU05136.1"/>
    </source>
</evidence>
<keyword evidence="1" id="KW-0472">Membrane</keyword>
<proteinExistence type="predicted"/>
<evidence type="ECO:0000313" key="3">
    <source>
        <dbReference type="Proteomes" id="UP000275910"/>
    </source>
</evidence>
<keyword evidence="1" id="KW-0812">Transmembrane</keyword>
<organism evidence="2 3">
    <name type="scientific">Lysobacter enzymogenes</name>
    <dbReference type="NCBI Taxonomy" id="69"/>
    <lineage>
        <taxon>Bacteria</taxon>
        <taxon>Pseudomonadati</taxon>
        <taxon>Pseudomonadota</taxon>
        <taxon>Gammaproteobacteria</taxon>
        <taxon>Lysobacterales</taxon>
        <taxon>Lysobacteraceae</taxon>
        <taxon>Lysobacter</taxon>
    </lineage>
</organism>
<reference evidence="2 3" key="1">
    <citation type="submission" date="2018-10" db="EMBL/GenBank/DDBJ databases">
        <title>The genome of Lysobacter enzymogenes OH11.</title>
        <authorList>
            <person name="Liu F."/>
            <person name="Zhao Y."/>
            <person name="Qian G."/>
            <person name="Chen Y."/>
            <person name="Xu H."/>
        </authorList>
    </citation>
    <scope>NUCLEOTIDE SEQUENCE [LARGE SCALE GENOMIC DNA]</scope>
    <source>
        <strain evidence="2 3">OH11</strain>
    </source>
</reference>
<dbReference type="RefSeq" id="WP_123649096.1">
    <property type="nucleotide sequence ID" value="NZ_RCTY01000048.1"/>
</dbReference>
<keyword evidence="1" id="KW-1133">Transmembrane helix</keyword>
<name>A0A3N2RCN2_LYSEN</name>
<sequence>MFTANQEKWAISLLLVFVAIGLYAAAGVSLLGPPGLDPDFNAGWTAAVSMVACYQIAHRNIHRAMGPWLFVLGFLLPTAVQLAGVAVRLIRIYF</sequence>
<protein>
    <recommendedName>
        <fullName evidence="4">Cyd operon protein YbgE</fullName>
    </recommendedName>
</protein>
<dbReference type="Proteomes" id="UP000275910">
    <property type="component" value="Unassembled WGS sequence"/>
</dbReference>
<accession>A0A3N2RCN2</accession>
<dbReference type="EMBL" id="RCTY01000048">
    <property type="protein sequence ID" value="ROU05136.1"/>
    <property type="molecule type" value="Genomic_DNA"/>
</dbReference>
<evidence type="ECO:0000256" key="1">
    <source>
        <dbReference type="SAM" id="Phobius"/>
    </source>
</evidence>
<comment type="caution">
    <text evidence="2">The sequence shown here is derived from an EMBL/GenBank/DDBJ whole genome shotgun (WGS) entry which is preliminary data.</text>
</comment>
<feature type="transmembrane region" description="Helical" evidence="1">
    <location>
        <begin position="69"/>
        <end position="90"/>
    </location>
</feature>
<evidence type="ECO:0008006" key="4">
    <source>
        <dbReference type="Google" id="ProtNLM"/>
    </source>
</evidence>